<comment type="caution">
    <text evidence="1">The sequence shown here is derived from an EMBL/GenBank/DDBJ whole genome shotgun (WGS) entry which is preliminary data.</text>
</comment>
<accession>A0ABP8P7I2</accession>
<gene>
    <name evidence="1" type="ORF">GCM10023094_33170</name>
</gene>
<evidence type="ECO:0000313" key="1">
    <source>
        <dbReference type="EMBL" id="GAA4482702.1"/>
    </source>
</evidence>
<name>A0ABP8P7I2_9NOCA</name>
<sequence>MAPTSTTLDRLRRAVRAHDDPAAAGLDDLVAGRRASVRIEVTGRAGVGRTALVAALGPFAGAGVVETDAWDRPGARDPELVGDVVVLALLDPPRTADRAAATAAGDRLVPVLVRADTLADPSRAAERVTAVLGVPCVPVTAVGAVTGLAAARAAIAARVDAVRSRRAALLLARVHALARIPALRDPVEEFVASDDGVWLAADAAVPDVAGDAVARARYWRAAVSTATDAAAARDALARQRAAVREWARRG</sequence>
<dbReference type="EMBL" id="BAABFB010000050">
    <property type="protein sequence ID" value="GAA4482702.1"/>
    <property type="molecule type" value="Genomic_DNA"/>
</dbReference>
<proteinExistence type="predicted"/>
<evidence type="ECO:0000313" key="2">
    <source>
        <dbReference type="Proteomes" id="UP001501183"/>
    </source>
</evidence>
<dbReference type="RefSeq" id="WP_345347183.1">
    <property type="nucleotide sequence ID" value="NZ_BAABFB010000050.1"/>
</dbReference>
<dbReference type="Proteomes" id="UP001501183">
    <property type="component" value="Unassembled WGS sequence"/>
</dbReference>
<keyword evidence="2" id="KW-1185">Reference proteome</keyword>
<organism evidence="1 2">
    <name type="scientific">Rhodococcus olei</name>
    <dbReference type="NCBI Taxonomy" id="2161675"/>
    <lineage>
        <taxon>Bacteria</taxon>
        <taxon>Bacillati</taxon>
        <taxon>Actinomycetota</taxon>
        <taxon>Actinomycetes</taxon>
        <taxon>Mycobacteriales</taxon>
        <taxon>Nocardiaceae</taxon>
        <taxon>Rhodococcus</taxon>
    </lineage>
</organism>
<reference evidence="2" key="1">
    <citation type="journal article" date="2019" name="Int. J. Syst. Evol. Microbiol.">
        <title>The Global Catalogue of Microorganisms (GCM) 10K type strain sequencing project: providing services to taxonomists for standard genome sequencing and annotation.</title>
        <authorList>
            <consortium name="The Broad Institute Genomics Platform"/>
            <consortium name="The Broad Institute Genome Sequencing Center for Infectious Disease"/>
            <person name="Wu L."/>
            <person name="Ma J."/>
        </authorList>
    </citation>
    <scope>NUCLEOTIDE SEQUENCE [LARGE SCALE GENOMIC DNA]</scope>
    <source>
        <strain evidence="2">JCM 32206</strain>
    </source>
</reference>
<protein>
    <submittedName>
        <fullName evidence="1">Uncharacterized protein</fullName>
    </submittedName>
</protein>